<sequence length="778" mass="85244">MSKNILWFKEVTKDDIGLVGGKGANLGELTRAGLPVPPGFIVTAQAYFDFVKATGLDQDIKKLLTGIDPENSKVLHEIATKLQKDIISKPMPTDLSKEIIHSYQELYTKGASSIFVAVRSSATAEDLPGASFAGQQATFLNTSGSDEVVKAVRKCWASLFEARAIYYRAINKFDHMKVGIAVPVQKMIQSEKSGIMFTLDPMTNDESRIVIEAGWGLGEAIVSGSVTPDHYVVSKSDMKILEKKVEKQTWKIAKVGNGDKHVTIDKKEQEIQKLTDEEIVEVAKMGKEIEEHYKFPQDTEWAVENGKIYFVQSRPITTIDIKKPDNDKPTDGKGDANDVSKAEVILKGAAASLGLASGPVIKLQNPSETDRVKKGDVLVTEMTTPDYVPAMKKASAIVTDTGGQTSHAAIVSRELGIPCVVGTGTATHVLKDGQIISVDGAKGVVYKGKITRTEAPGTENAVAGTHPVSGSMVTEVPVTATKVYVNLGEPSAAERVAQLPCDGVGLLRAEFMIAEIGEHPRALVNAGKADFYVDKLAEGMRTISQAFHPRPVIYRATDFKTNEYRNLKGGENIEPQENNPMIGYRGASRYIKEPDLFKLELEAMKRVRNKYDLKNLWIMIPFVRTVEELEKVKAMIEEAGLERSNDFKIWMMAEIPSNVILMDRFLNVGVDGVSIGSNDLTQLTLGIDRDNEHMAEEFDERDHAVELSIAHIIKTCRKHHVTCSICGQAATTYPEIAELMVREGATSVSVSPDSVVATRRLIASVETKILLNKIVDDN</sequence>
<evidence type="ECO:0000256" key="9">
    <source>
        <dbReference type="ARBA" id="ARBA00022741"/>
    </source>
</evidence>
<keyword evidence="19" id="KW-0670">Pyruvate</keyword>
<feature type="domain" description="Pyruvate phosphate dikinase AMP/ATP-binding" evidence="17">
    <location>
        <begin position="18"/>
        <end position="326"/>
    </location>
</feature>
<keyword evidence="11 15" id="KW-0067">ATP-binding</keyword>
<dbReference type="PROSITE" id="PS00370">
    <property type="entry name" value="PEP_ENZYMES_PHOS_SITE"/>
    <property type="match status" value="1"/>
</dbReference>
<dbReference type="PATRIC" id="fig|1618337.4.peg.552"/>
<keyword evidence="12 15" id="KW-0460">Magnesium</keyword>
<evidence type="ECO:0000256" key="2">
    <source>
        <dbReference type="ARBA" id="ARBA00002988"/>
    </source>
</evidence>
<feature type="domain" description="PEP-utilising enzyme mobile" evidence="16">
    <location>
        <begin position="373"/>
        <end position="443"/>
    </location>
</feature>
<evidence type="ECO:0000256" key="1">
    <source>
        <dbReference type="ARBA" id="ARBA00001946"/>
    </source>
</evidence>
<dbReference type="GO" id="GO:0006094">
    <property type="term" value="P:gluconeogenesis"/>
    <property type="evidence" value="ECO:0007669"/>
    <property type="project" value="UniProtKB-UniPathway"/>
</dbReference>
<dbReference type="AlphaFoldDB" id="A0A0G4B5R9"/>
<dbReference type="Gene3D" id="3.30.1490.20">
    <property type="entry name" value="ATP-grasp fold, A domain"/>
    <property type="match status" value="1"/>
</dbReference>
<dbReference type="Gene3D" id="3.20.20.60">
    <property type="entry name" value="Phosphoenolpyruvate-binding domains"/>
    <property type="match status" value="1"/>
</dbReference>
<evidence type="ECO:0000259" key="17">
    <source>
        <dbReference type="Pfam" id="PF01326"/>
    </source>
</evidence>
<dbReference type="PIRSF" id="PIRSF000854">
    <property type="entry name" value="PEP_synthase"/>
    <property type="match status" value="1"/>
</dbReference>
<comment type="function">
    <text evidence="2 15">Catalyzes the phosphorylation of pyruvate to phosphoenolpyruvate.</text>
</comment>
<dbReference type="NCBIfam" id="NF005057">
    <property type="entry name" value="PRK06464.1"/>
    <property type="match status" value="1"/>
</dbReference>
<dbReference type="STRING" id="1618337.UT28_C0001G0547"/>
<dbReference type="GO" id="GO:0008986">
    <property type="term" value="F:pyruvate, water dikinase activity"/>
    <property type="evidence" value="ECO:0007669"/>
    <property type="project" value="UniProtKB-EC"/>
</dbReference>
<comment type="cofactor">
    <cofactor evidence="1 15">
        <name>Mg(2+)</name>
        <dbReference type="ChEBI" id="CHEBI:18420"/>
    </cofactor>
</comment>
<evidence type="ECO:0000256" key="12">
    <source>
        <dbReference type="ARBA" id="ARBA00022842"/>
    </source>
</evidence>
<reference evidence="19 20" key="1">
    <citation type="journal article" date="2015" name="Nature">
        <title>rRNA introns, odd ribosomes, and small enigmatic genomes across a large radiation of phyla.</title>
        <authorList>
            <person name="Brown C.T."/>
            <person name="Hug L.A."/>
            <person name="Thomas B.C."/>
            <person name="Sharon I."/>
            <person name="Castelle C.J."/>
            <person name="Singh A."/>
            <person name="Wilkins M.J."/>
            <person name="Williams K.H."/>
            <person name="Banfield J.F."/>
        </authorList>
    </citation>
    <scope>NUCLEOTIDE SEQUENCE [LARGE SCALE GENOMIC DNA]</scope>
</reference>
<keyword evidence="9 15" id="KW-0547">Nucleotide-binding</keyword>
<dbReference type="InterPro" id="IPR023151">
    <property type="entry name" value="PEP_util_CS"/>
</dbReference>
<dbReference type="EMBL" id="CP011213">
    <property type="protein sequence ID" value="AKM82352.1"/>
    <property type="molecule type" value="Genomic_DNA"/>
</dbReference>
<dbReference type="Pfam" id="PF02896">
    <property type="entry name" value="PEP-utilizers_C"/>
    <property type="match status" value="1"/>
</dbReference>
<feature type="domain" description="PEP-utilising enzyme C-terminal" evidence="18">
    <location>
        <begin position="476"/>
        <end position="766"/>
    </location>
</feature>
<protein>
    <recommendedName>
        <fullName evidence="6 15">Phosphoenolpyruvate synthase</fullName>
        <shortName evidence="15">PEP synthase</shortName>
        <ecNumber evidence="5 15">2.7.9.2</ecNumber>
    </recommendedName>
    <alternativeName>
        <fullName evidence="13 15">Pyruvate, water dikinase</fullName>
    </alternativeName>
</protein>
<gene>
    <name evidence="19" type="primary">ppsA</name>
    <name evidence="19" type="ORF">UT28_C0001G0547</name>
</gene>
<evidence type="ECO:0000256" key="4">
    <source>
        <dbReference type="ARBA" id="ARBA00007837"/>
    </source>
</evidence>
<dbReference type="InterPro" id="IPR008279">
    <property type="entry name" value="PEP-util_enz_mobile_dom"/>
</dbReference>
<evidence type="ECO:0000256" key="6">
    <source>
        <dbReference type="ARBA" id="ARBA00021623"/>
    </source>
</evidence>
<dbReference type="Gene3D" id="3.50.30.10">
    <property type="entry name" value="Phosphohistidine domain"/>
    <property type="match status" value="1"/>
</dbReference>
<dbReference type="InterPro" id="IPR018274">
    <property type="entry name" value="PEP_util_AS"/>
</dbReference>
<evidence type="ECO:0000256" key="15">
    <source>
        <dbReference type="PIRNR" id="PIRNR000854"/>
    </source>
</evidence>
<dbReference type="InterPro" id="IPR040442">
    <property type="entry name" value="Pyrv_kinase-like_dom_sf"/>
</dbReference>
<evidence type="ECO:0000256" key="13">
    <source>
        <dbReference type="ARBA" id="ARBA00033470"/>
    </source>
</evidence>
<organism evidence="19 20">
    <name type="scientific">Berkelbacteria bacterium GW2011_GWE1_39_12</name>
    <dbReference type="NCBI Taxonomy" id="1618337"/>
    <lineage>
        <taxon>Bacteria</taxon>
        <taxon>Candidatus Berkelbacteria</taxon>
    </lineage>
</organism>
<dbReference type="Pfam" id="PF00391">
    <property type="entry name" value="PEP-utilizers"/>
    <property type="match status" value="1"/>
</dbReference>
<dbReference type="SUPFAM" id="SSF51621">
    <property type="entry name" value="Phosphoenolpyruvate/pyruvate domain"/>
    <property type="match status" value="1"/>
</dbReference>
<comment type="pathway">
    <text evidence="3 15">Carbohydrate biosynthesis; gluconeogenesis.</text>
</comment>
<name>A0A0G4B5R9_9BACT</name>
<dbReference type="Gene3D" id="3.30.470.20">
    <property type="entry name" value="ATP-grasp fold, B domain"/>
    <property type="match status" value="1"/>
</dbReference>
<dbReference type="GO" id="GO:0005524">
    <property type="term" value="F:ATP binding"/>
    <property type="evidence" value="ECO:0007669"/>
    <property type="project" value="UniProtKB-KW"/>
</dbReference>
<dbReference type="InterPro" id="IPR002192">
    <property type="entry name" value="PPDK_AMP/ATP-bd"/>
</dbReference>
<dbReference type="NCBIfam" id="TIGR01418">
    <property type="entry name" value="PEP_synth"/>
    <property type="match status" value="1"/>
</dbReference>
<dbReference type="SUPFAM" id="SSF52009">
    <property type="entry name" value="Phosphohistidine domain"/>
    <property type="match status" value="1"/>
</dbReference>
<accession>A0A0G4B5R9</accession>
<dbReference type="InterPro" id="IPR000121">
    <property type="entry name" value="PEP_util_C"/>
</dbReference>
<evidence type="ECO:0000313" key="19">
    <source>
        <dbReference type="EMBL" id="AKM82352.1"/>
    </source>
</evidence>
<evidence type="ECO:0000256" key="7">
    <source>
        <dbReference type="ARBA" id="ARBA00022679"/>
    </source>
</evidence>
<keyword evidence="7 15" id="KW-0808">Transferase</keyword>
<evidence type="ECO:0000313" key="20">
    <source>
        <dbReference type="Proteomes" id="UP000035648"/>
    </source>
</evidence>
<evidence type="ECO:0000259" key="16">
    <source>
        <dbReference type="Pfam" id="PF00391"/>
    </source>
</evidence>
<keyword evidence="10 15" id="KW-0418">Kinase</keyword>
<dbReference type="SUPFAM" id="SSF56059">
    <property type="entry name" value="Glutathione synthetase ATP-binding domain-like"/>
    <property type="match status" value="1"/>
</dbReference>
<dbReference type="KEGG" id="bbgw:UT28_C0001G0547"/>
<dbReference type="Pfam" id="PF01326">
    <property type="entry name" value="PPDK_N"/>
    <property type="match status" value="1"/>
</dbReference>
<dbReference type="PANTHER" id="PTHR43030">
    <property type="entry name" value="PHOSPHOENOLPYRUVATE SYNTHASE"/>
    <property type="match status" value="1"/>
</dbReference>
<dbReference type="Proteomes" id="UP000035648">
    <property type="component" value="Chromosome"/>
</dbReference>
<comment type="catalytic activity">
    <reaction evidence="14 15">
        <text>pyruvate + ATP + H2O = phosphoenolpyruvate + AMP + phosphate + 2 H(+)</text>
        <dbReference type="Rhea" id="RHEA:11364"/>
        <dbReference type="ChEBI" id="CHEBI:15361"/>
        <dbReference type="ChEBI" id="CHEBI:15377"/>
        <dbReference type="ChEBI" id="CHEBI:15378"/>
        <dbReference type="ChEBI" id="CHEBI:30616"/>
        <dbReference type="ChEBI" id="CHEBI:43474"/>
        <dbReference type="ChEBI" id="CHEBI:58702"/>
        <dbReference type="ChEBI" id="CHEBI:456215"/>
        <dbReference type="EC" id="2.7.9.2"/>
    </reaction>
</comment>
<evidence type="ECO:0000259" key="18">
    <source>
        <dbReference type="Pfam" id="PF02896"/>
    </source>
</evidence>
<comment type="similarity">
    <text evidence="4 15">Belongs to the PEP-utilizing enzyme family.</text>
</comment>
<dbReference type="PANTHER" id="PTHR43030:SF1">
    <property type="entry name" value="PHOSPHOENOLPYRUVATE SYNTHASE"/>
    <property type="match status" value="1"/>
</dbReference>
<evidence type="ECO:0000256" key="3">
    <source>
        <dbReference type="ARBA" id="ARBA00004742"/>
    </source>
</evidence>
<dbReference type="UniPathway" id="UPA00138"/>
<dbReference type="PROSITE" id="PS00742">
    <property type="entry name" value="PEP_ENZYMES_2"/>
    <property type="match status" value="1"/>
</dbReference>
<dbReference type="InterPro" id="IPR006319">
    <property type="entry name" value="PEP_synth"/>
</dbReference>
<evidence type="ECO:0000256" key="14">
    <source>
        <dbReference type="ARBA" id="ARBA00047700"/>
    </source>
</evidence>
<evidence type="ECO:0000256" key="10">
    <source>
        <dbReference type="ARBA" id="ARBA00022777"/>
    </source>
</evidence>
<proteinExistence type="inferred from homology"/>
<keyword evidence="8 15" id="KW-0479">Metal-binding</keyword>
<dbReference type="EC" id="2.7.9.2" evidence="5 15"/>
<dbReference type="InterPro" id="IPR013815">
    <property type="entry name" value="ATP_grasp_subdomain_1"/>
</dbReference>
<dbReference type="InterPro" id="IPR015813">
    <property type="entry name" value="Pyrv/PenolPyrv_kinase-like_dom"/>
</dbReference>
<evidence type="ECO:0000256" key="11">
    <source>
        <dbReference type="ARBA" id="ARBA00022840"/>
    </source>
</evidence>
<dbReference type="InterPro" id="IPR036637">
    <property type="entry name" value="Phosphohistidine_dom_sf"/>
</dbReference>
<evidence type="ECO:0000256" key="5">
    <source>
        <dbReference type="ARBA" id="ARBA00011996"/>
    </source>
</evidence>
<dbReference type="FunFam" id="3.30.1490.20:FF:000010">
    <property type="entry name" value="Phosphoenolpyruvate synthase"/>
    <property type="match status" value="1"/>
</dbReference>
<dbReference type="GO" id="GO:0046872">
    <property type="term" value="F:metal ion binding"/>
    <property type="evidence" value="ECO:0007669"/>
    <property type="project" value="UniProtKB-KW"/>
</dbReference>
<evidence type="ECO:0000256" key="8">
    <source>
        <dbReference type="ARBA" id="ARBA00022723"/>
    </source>
</evidence>